<name>A0A412P3X9_9BACE</name>
<evidence type="ECO:0000313" key="3">
    <source>
        <dbReference type="EMBL" id="RHL94297.1"/>
    </source>
</evidence>
<evidence type="ECO:0000259" key="1">
    <source>
        <dbReference type="PROSITE" id="PS50943"/>
    </source>
</evidence>
<dbReference type="RefSeq" id="WP_007664081.1">
    <property type="nucleotide sequence ID" value="NZ_BAABZC010000001.1"/>
</dbReference>
<dbReference type="InterPro" id="IPR010982">
    <property type="entry name" value="Lambda_DNA-bd_dom_sf"/>
</dbReference>
<accession>A0A412P3X9</accession>
<reference evidence="5 6" key="1">
    <citation type="submission" date="2018-08" db="EMBL/GenBank/DDBJ databases">
        <title>A genome reference for cultivated species of the human gut microbiota.</title>
        <authorList>
            <person name="Zou Y."/>
            <person name="Xue W."/>
            <person name="Luo G."/>
        </authorList>
    </citation>
    <scope>NUCLEOTIDE SEQUENCE [LARGE SCALE GENOMIC DNA]</scope>
    <source>
        <strain evidence="2 5">AF19-10AC</strain>
        <strain evidence="3 6">AF36-16BH</strain>
    </source>
</reference>
<evidence type="ECO:0000313" key="5">
    <source>
        <dbReference type="Proteomes" id="UP000284772"/>
    </source>
</evidence>
<reference evidence="4 7" key="2">
    <citation type="journal article" date="2019" name="Science, e1252229">
        <title>Invertible promoters mediate bacterial phase variation, antibiotic resistance, and host adaptation in the gut.</title>
        <authorList>
            <person name="Jiang X."/>
            <person name="Hall A.B."/>
            <person name="Arthur T.D."/>
            <person name="Plichta D.R."/>
            <person name="Covington C.T."/>
            <person name="Poyet M."/>
            <person name="Crothers J."/>
            <person name="Moses P.L."/>
            <person name="Tolonen A.C."/>
            <person name="Vlamakis H."/>
            <person name="Alm E.J."/>
            <person name="Xavier R.J."/>
        </authorList>
    </citation>
    <scope>NUCLEOTIDE SEQUENCE [LARGE SCALE GENOMIC DNA]</scope>
    <source>
        <strain evidence="7">bf_0095</strain>
        <strain evidence="4">Bf_0095</strain>
    </source>
</reference>
<dbReference type="Proteomes" id="UP000284772">
    <property type="component" value="Unassembled WGS sequence"/>
</dbReference>
<dbReference type="PROSITE" id="PS50943">
    <property type="entry name" value="HTH_CROC1"/>
    <property type="match status" value="1"/>
</dbReference>
<dbReference type="GO" id="GO:0003677">
    <property type="term" value="F:DNA binding"/>
    <property type="evidence" value="ECO:0007669"/>
    <property type="project" value="InterPro"/>
</dbReference>
<dbReference type="Proteomes" id="UP000291191">
    <property type="component" value="Unassembled WGS sequence"/>
</dbReference>
<evidence type="ECO:0000313" key="4">
    <source>
        <dbReference type="EMBL" id="RYT79133.1"/>
    </source>
</evidence>
<evidence type="ECO:0000313" key="2">
    <source>
        <dbReference type="EMBL" id="RGT48336.1"/>
    </source>
</evidence>
<proteinExistence type="predicted"/>
<evidence type="ECO:0000313" key="7">
    <source>
        <dbReference type="Proteomes" id="UP000291191"/>
    </source>
</evidence>
<evidence type="ECO:0000313" key="6">
    <source>
        <dbReference type="Proteomes" id="UP000285013"/>
    </source>
</evidence>
<protein>
    <submittedName>
        <fullName evidence="4">Helix-turn-helix domain-containing protein</fullName>
    </submittedName>
</protein>
<dbReference type="Gene3D" id="1.10.260.40">
    <property type="entry name" value="lambda repressor-like DNA-binding domains"/>
    <property type="match status" value="1"/>
</dbReference>
<dbReference type="Proteomes" id="UP000285013">
    <property type="component" value="Unassembled WGS sequence"/>
</dbReference>
<dbReference type="EMBL" id="QRPE01000005">
    <property type="protein sequence ID" value="RHL94297.1"/>
    <property type="molecule type" value="Genomic_DNA"/>
</dbReference>
<dbReference type="OrthoDB" id="1039917at2"/>
<dbReference type="Pfam" id="PF01381">
    <property type="entry name" value="HTH_3"/>
    <property type="match status" value="1"/>
</dbReference>
<comment type="caution">
    <text evidence="4">The sequence shown here is derived from an EMBL/GenBank/DDBJ whole genome shotgun (WGS) entry which is preliminary data.</text>
</comment>
<sequence>MKIKTEKEFRAYQAEMESIITKGTSLGDMELLSEEDKTKYIALSQAISEWEAAYHPLPGRVSTLIIDAIRAKMEANNLKQKETAKCLGISESRVSDILNGRRSLNLNIVKRLRDNLGIPADFILDNIS</sequence>
<dbReference type="EMBL" id="QRWT01000027">
    <property type="protein sequence ID" value="RGT48336.1"/>
    <property type="molecule type" value="Genomic_DNA"/>
</dbReference>
<keyword evidence="7" id="KW-1185">Reference proteome</keyword>
<gene>
    <name evidence="2" type="ORF">DWX27_18510</name>
    <name evidence="3" type="ORF">DWZ95_06560</name>
    <name evidence="4" type="ORF">EAJ06_15715</name>
</gene>
<dbReference type="CDD" id="cd00093">
    <property type="entry name" value="HTH_XRE"/>
    <property type="match status" value="1"/>
</dbReference>
<dbReference type="EMBL" id="RCXO01000020">
    <property type="protein sequence ID" value="RYT79133.1"/>
    <property type="molecule type" value="Genomic_DNA"/>
</dbReference>
<feature type="domain" description="HTH cro/C1-type" evidence="1">
    <location>
        <begin position="69"/>
        <end position="123"/>
    </location>
</feature>
<organism evidence="4 7">
    <name type="scientific">Bacteroides intestinalis</name>
    <dbReference type="NCBI Taxonomy" id="329854"/>
    <lineage>
        <taxon>Bacteria</taxon>
        <taxon>Pseudomonadati</taxon>
        <taxon>Bacteroidota</taxon>
        <taxon>Bacteroidia</taxon>
        <taxon>Bacteroidales</taxon>
        <taxon>Bacteroidaceae</taxon>
        <taxon>Bacteroides</taxon>
    </lineage>
</organism>
<dbReference type="SMART" id="SM00530">
    <property type="entry name" value="HTH_XRE"/>
    <property type="match status" value="1"/>
</dbReference>
<dbReference type="AlphaFoldDB" id="A0A412P3X9"/>
<dbReference type="SUPFAM" id="SSF47413">
    <property type="entry name" value="lambda repressor-like DNA-binding domains"/>
    <property type="match status" value="1"/>
</dbReference>
<dbReference type="GeneID" id="26160270"/>
<dbReference type="InterPro" id="IPR001387">
    <property type="entry name" value="Cro/C1-type_HTH"/>
</dbReference>